<gene>
    <name evidence="1" type="ORF">Purlil1_10235</name>
</gene>
<reference evidence="1 2" key="1">
    <citation type="journal article" date="2024" name="Microbiol. Resour. Announc.">
        <title>Genome annotations for the ascomycete fungi Trichoderma harzianum, Trichoderma aggressivum, and Purpureocillium lilacinum.</title>
        <authorList>
            <person name="Beijen E.P.W."/>
            <person name="Ohm R.A."/>
        </authorList>
    </citation>
    <scope>NUCLEOTIDE SEQUENCE [LARGE SCALE GENOMIC DNA]</scope>
    <source>
        <strain evidence="1 2">CBS 150709</strain>
    </source>
</reference>
<organism evidence="1 2">
    <name type="scientific">Purpureocillium lilacinum</name>
    <name type="common">Paecilomyces lilacinus</name>
    <dbReference type="NCBI Taxonomy" id="33203"/>
    <lineage>
        <taxon>Eukaryota</taxon>
        <taxon>Fungi</taxon>
        <taxon>Dikarya</taxon>
        <taxon>Ascomycota</taxon>
        <taxon>Pezizomycotina</taxon>
        <taxon>Sordariomycetes</taxon>
        <taxon>Hypocreomycetidae</taxon>
        <taxon>Hypocreales</taxon>
        <taxon>Ophiocordycipitaceae</taxon>
        <taxon>Purpureocillium</taxon>
    </lineage>
</organism>
<evidence type="ECO:0000313" key="1">
    <source>
        <dbReference type="EMBL" id="KAK4084650.1"/>
    </source>
</evidence>
<dbReference type="EMBL" id="JAWRVI010000051">
    <property type="protein sequence ID" value="KAK4084650.1"/>
    <property type="molecule type" value="Genomic_DNA"/>
</dbReference>
<evidence type="ECO:0000313" key="2">
    <source>
        <dbReference type="Proteomes" id="UP001287286"/>
    </source>
</evidence>
<proteinExistence type="predicted"/>
<name>A0ABR0BNP6_PURLI</name>
<accession>A0ABR0BNP6</accession>
<keyword evidence="2" id="KW-1185">Reference proteome</keyword>
<protein>
    <submittedName>
        <fullName evidence="1">Uncharacterized protein</fullName>
    </submittedName>
</protein>
<dbReference type="Proteomes" id="UP001287286">
    <property type="component" value="Unassembled WGS sequence"/>
</dbReference>
<comment type="caution">
    <text evidence="1">The sequence shown here is derived from an EMBL/GenBank/DDBJ whole genome shotgun (WGS) entry which is preliminary data.</text>
</comment>
<sequence>MAPVEWFECLQLTDLSRNIPYGTLAMLSPPPGSSTNGLWRPDTPYVAAASANELYFIDTRLDNETASRIKQNIESAASPRPEEYVFIDEIMATAERRNRATGETTFVFDPTYAKVLFGRAMKRRNPKLELPEYTPPGAGLVAYDLDALVASN</sequence>